<protein>
    <recommendedName>
        <fullName evidence="3">SbsA Ig-like domain-containing protein</fullName>
    </recommendedName>
</protein>
<organism evidence="1 2">
    <name type="scientific">Microbacterium terricola</name>
    <dbReference type="NCBI Taxonomy" id="344163"/>
    <lineage>
        <taxon>Bacteria</taxon>
        <taxon>Bacillati</taxon>
        <taxon>Actinomycetota</taxon>
        <taxon>Actinomycetes</taxon>
        <taxon>Micrococcales</taxon>
        <taxon>Microbacteriaceae</taxon>
        <taxon>Microbacterium</taxon>
    </lineage>
</organism>
<dbReference type="Proteomes" id="UP001317779">
    <property type="component" value="Chromosome"/>
</dbReference>
<proteinExistence type="predicted"/>
<dbReference type="RefSeq" id="WP_263796979.1">
    <property type="nucleotide sequence ID" value="NZ_AP027141.1"/>
</dbReference>
<reference evidence="1 2" key="1">
    <citation type="submission" date="2022-12" db="EMBL/GenBank/DDBJ databases">
        <title>Microbacterium terricola strain KV-448 chromosome, complete genome.</title>
        <authorList>
            <person name="Oshima T."/>
            <person name="Moriya T."/>
            <person name="Bessho Y."/>
        </authorList>
    </citation>
    <scope>NUCLEOTIDE SEQUENCE [LARGE SCALE GENOMIC DNA]</scope>
    <source>
        <strain evidence="1 2">KV-448</strain>
    </source>
</reference>
<accession>A0ABM8E3L2</accession>
<sequence>MSSDTRAARSRRRRGRSFALSFAVVLAVLALVGTLGATIGTVQGPRATAVQVDPDAAVAASGSRLIVTTSQSLAEVDPAQVTVTPDVPFTVDTSGRSVGVQFGRPLDDDTEYTVTIADVQGLGGGPSTTITESFHTPPAELYVLQRGTADGDVIFRTDLAGDAATPVFTHPHIEDYRATAAHLVVSVRTDDDQAELIVTDLDGADQRSLPLPGDGFVSNLQSADRGDLIGYTFSDAALDADSGRESALFTASLKDAAADDAPAQVEVDGADPRVAEWRFVPDTDSILLLSFDGSLLLTGSEGEDATALGNALAIEGIARGSSVAVVDRAEGMDAIDLTDASEEPLVEGEGLGPVSSVTPVAAEGTVRTAAVLDAGGLPSGATVAYVDDDGATRTLMDVTSADTVVQTCVSPSGRYTAVIVAPDSVDNPYDTYLLPMPERLETHVIGMRGDETGDEVVVLSGFAVSWCQVPAT</sequence>
<evidence type="ECO:0000313" key="1">
    <source>
        <dbReference type="EMBL" id="BDV32350.1"/>
    </source>
</evidence>
<dbReference type="EMBL" id="AP027141">
    <property type="protein sequence ID" value="BDV32350.1"/>
    <property type="molecule type" value="Genomic_DNA"/>
</dbReference>
<evidence type="ECO:0008006" key="3">
    <source>
        <dbReference type="Google" id="ProtNLM"/>
    </source>
</evidence>
<gene>
    <name evidence="1" type="ORF">Microterr_30100</name>
</gene>
<evidence type="ECO:0000313" key="2">
    <source>
        <dbReference type="Proteomes" id="UP001317779"/>
    </source>
</evidence>
<keyword evidence="2" id="KW-1185">Reference proteome</keyword>
<name>A0ABM8E3L2_9MICO</name>